<dbReference type="OrthoDB" id="5243066at2"/>
<name>A0A8J3AC63_9ACTN</name>
<evidence type="ECO:0000313" key="2">
    <source>
        <dbReference type="EMBL" id="GGI08300.1"/>
    </source>
</evidence>
<feature type="region of interest" description="Disordered" evidence="1">
    <location>
        <begin position="136"/>
        <end position="165"/>
    </location>
</feature>
<protein>
    <submittedName>
        <fullName evidence="2">Uncharacterized protein</fullName>
    </submittedName>
</protein>
<dbReference type="RefSeq" id="WP_130650095.1">
    <property type="nucleotide sequence ID" value="NZ_BMHA01000011.1"/>
</dbReference>
<dbReference type="EMBL" id="BMHA01000011">
    <property type="protein sequence ID" value="GGI08300.1"/>
    <property type="molecule type" value="Genomic_DNA"/>
</dbReference>
<dbReference type="Proteomes" id="UP000650511">
    <property type="component" value="Unassembled WGS sequence"/>
</dbReference>
<reference evidence="2" key="1">
    <citation type="journal article" date="2014" name="Int. J. Syst. Evol. Microbiol.">
        <title>Complete genome sequence of Corynebacterium casei LMG S-19264T (=DSM 44701T), isolated from a smear-ripened cheese.</title>
        <authorList>
            <consortium name="US DOE Joint Genome Institute (JGI-PGF)"/>
            <person name="Walter F."/>
            <person name="Albersmeier A."/>
            <person name="Kalinowski J."/>
            <person name="Ruckert C."/>
        </authorList>
    </citation>
    <scope>NUCLEOTIDE SEQUENCE</scope>
    <source>
        <strain evidence="2">CGMCC 1.14988</strain>
    </source>
</reference>
<keyword evidence="3" id="KW-1185">Reference proteome</keyword>
<gene>
    <name evidence="2" type="ORF">GCM10011354_28400</name>
</gene>
<dbReference type="AlphaFoldDB" id="A0A8J3AC63"/>
<reference evidence="2" key="2">
    <citation type="submission" date="2020-09" db="EMBL/GenBank/DDBJ databases">
        <authorList>
            <person name="Sun Q."/>
            <person name="Zhou Y."/>
        </authorList>
    </citation>
    <scope>NUCLEOTIDE SEQUENCE</scope>
    <source>
        <strain evidence="2">CGMCC 1.14988</strain>
    </source>
</reference>
<sequence>MQFEELRYVCQEAAIEVVRSNDRPIPPTVVLPGPQRTQLVALPDFPEDDEVRHALLAQFAADRMTPEAIPAWGFVAEADVNGADAVITVFGARRHAPHITASRFTEEGGLEAFVPSEELDPTALPFLHPLQHAVDALPAQPPAGPGGPGGPDDVLGSGGLPIHPD</sequence>
<comment type="caution">
    <text evidence="2">The sequence shown here is derived from an EMBL/GenBank/DDBJ whole genome shotgun (WGS) entry which is preliminary data.</text>
</comment>
<evidence type="ECO:0000313" key="3">
    <source>
        <dbReference type="Proteomes" id="UP000650511"/>
    </source>
</evidence>
<evidence type="ECO:0000256" key="1">
    <source>
        <dbReference type="SAM" id="MobiDB-lite"/>
    </source>
</evidence>
<organism evidence="2 3">
    <name type="scientific">Egicoccus halophilus</name>
    <dbReference type="NCBI Taxonomy" id="1670830"/>
    <lineage>
        <taxon>Bacteria</taxon>
        <taxon>Bacillati</taxon>
        <taxon>Actinomycetota</taxon>
        <taxon>Nitriliruptoria</taxon>
        <taxon>Egicoccales</taxon>
        <taxon>Egicoccaceae</taxon>
        <taxon>Egicoccus</taxon>
    </lineage>
</organism>
<accession>A0A8J3AC63</accession>
<proteinExistence type="predicted"/>